<feature type="compositionally biased region" description="Acidic residues" evidence="1">
    <location>
        <begin position="397"/>
        <end position="415"/>
    </location>
</feature>
<evidence type="ECO:0000313" key="3">
    <source>
        <dbReference type="Proteomes" id="UP000239560"/>
    </source>
</evidence>
<proteinExistence type="predicted"/>
<evidence type="ECO:0000256" key="1">
    <source>
        <dbReference type="SAM" id="MobiDB-lite"/>
    </source>
</evidence>
<feature type="region of interest" description="Disordered" evidence="1">
    <location>
        <begin position="393"/>
        <end position="426"/>
    </location>
</feature>
<comment type="caution">
    <text evidence="2">The sequence shown here is derived from an EMBL/GenBank/DDBJ whole genome shotgun (WGS) entry which is preliminary data.</text>
</comment>
<organism evidence="2 3">
    <name type="scientific">Rhodotorula toruloides</name>
    <name type="common">Yeast</name>
    <name type="synonym">Rhodosporidium toruloides</name>
    <dbReference type="NCBI Taxonomy" id="5286"/>
    <lineage>
        <taxon>Eukaryota</taxon>
        <taxon>Fungi</taxon>
        <taxon>Dikarya</taxon>
        <taxon>Basidiomycota</taxon>
        <taxon>Pucciniomycotina</taxon>
        <taxon>Microbotryomycetes</taxon>
        <taxon>Sporidiobolales</taxon>
        <taxon>Sporidiobolaceae</taxon>
        <taxon>Rhodotorula</taxon>
    </lineage>
</organism>
<feature type="compositionally biased region" description="Basic and acidic residues" evidence="1">
    <location>
        <begin position="416"/>
        <end position="426"/>
    </location>
</feature>
<protein>
    <submittedName>
        <fullName evidence="2">Uncharacterized protein</fullName>
    </submittedName>
</protein>
<sequence length="780" mass="85839">MYADELGHLSVGSGELSVDDKGFARASLRLDSGKGEGPAEQSTPPLDTPQRLLSLSITPDRDRFLSEDHLVVLSAAVFQEYVVLDFAEAESVWKDAGETVSRADRPWCKKLVDQIKSDRTRLAQAQDRPASFEGRVLKASRISATAAGRQLAGEAVAFVAHQLGDFGGLRSASCWGVCKLRRIYQICGGDIGAIWTTMQEEGVDAFYGNSRLSPFLSFIFPFVRQNIVLFVPASPSIARTSDTTSVYLINSPLARKLRRAGLQAVARLISDPPPDVDDLDTPNGIYPVLHLLHIVPGDGYRRRDTSLQASAARGSPSWPFGTGLLEAPVERPLFQTAWSESDFVADGTVDSCTWLAGEEERDPATNRTASSASLVLARARAALEAHGQARQMAWGFGDEEEEEGEDDEDKDEEDGGLDKLTEEEESRRLAELQQMSALYQDTCRRDHRAVLARVEALVQRHFPGINTSDIASLPLTPSAARSVANFLEDDDVVWETFEVHELLAEFVLCPQQSASRADLQVAQPAALTNLRSPVRARHRHPHLHIRAFELLRACGSLNVRLISHASIVPVVLHTKQALNDASFPILLTAVYLTSRDPPIWTTSSAPSFATAEALLDASDAPQKIAWHGKTYFQRKRVWQGLRSVARVFSLAQLPDVAPLGRGVVGLDFPQPSEQLLYKVLQPLRNIPAIQRTTTPVSTLEKWIFKLGGHLQSSADEGNICGRNDLSSEAAQIRFRRLTKCWSLLEEVVLATVGESRFAEFFGAAVDWERTTELGYILSCN</sequence>
<feature type="region of interest" description="Disordered" evidence="1">
    <location>
        <begin position="29"/>
        <end position="51"/>
    </location>
</feature>
<dbReference type="Proteomes" id="UP000239560">
    <property type="component" value="Unassembled WGS sequence"/>
</dbReference>
<reference evidence="2 3" key="1">
    <citation type="journal article" date="2018" name="Elife">
        <title>Functional genomics of lipid metabolism in the oleaginous yeast Rhodosporidium toruloides.</title>
        <authorList>
            <person name="Coradetti S.T."/>
            <person name="Pinel D."/>
            <person name="Geiselman G."/>
            <person name="Ito M."/>
            <person name="Mondo S."/>
            <person name="Reilly M.C."/>
            <person name="Cheng Y.F."/>
            <person name="Bauer S."/>
            <person name="Grigoriev I."/>
            <person name="Gladden J.M."/>
            <person name="Simmons B.A."/>
            <person name="Brem R."/>
            <person name="Arkin A.P."/>
            <person name="Skerker J.M."/>
        </authorList>
    </citation>
    <scope>NUCLEOTIDE SEQUENCE [LARGE SCALE GENOMIC DNA]</scope>
    <source>
        <strain evidence="2 3">NBRC 0880</strain>
    </source>
</reference>
<dbReference type="EMBL" id="LCTV02000004">
    <property type="protein sequence ID" value="PRQ75687.1"/>
    <property type="molecule type" value="Genomic_DNA"/>
</dbReference>
<feature type="compositionally biased region" description="Polar residues" evidence="1">
    <location>
        <begin position="40"/>
        <end position="51"/>
    </location>
</feature>
<accession>A0A2T0ACD6</accession>
<gene>
    <name evidence="2" type="ORF">AAT19DRAFT_13744</name>
</gene>
<dbReference type="AlphaFoldDB" id="A0A2T0ACD6"/>
<dbReference type="OrthoDB" id="428577at2759"/>
<evidence type="ECO:0000313" key="2">
    <source>
        <dbReference type="EMBL" id="PRQ75687.1"/>
    </source>
</evidence>
<name>A0A2T0ACD6_RHOTO</name>